<name>A0A2K4ZF23_9FIRM</name>
<keyword evidence="3" id="KW-1185">Reference proteome</keyword>
<dbReference type="Proteomes" id="UP000236311">
    <property type="component" value="Unassembled WGS sequence"/>
</dbReference>
<evidence type="ECO:0000256" key="1">
    <source>
        <dbReference type="SAM" id="Phobius"/>
    </source>
</evidence>
<keyword evidence="1" id="KW-0812">Transmembrane</keyword>
<accession>A0A2K4ZF23</accession>
<proteinExistence type="predicted"/>
<feature type="transmembrane region" description="Helical" evidence="1">
    <location>
        <begin position="60"/>
        <end position="81"/>
    </location>
</feature>
<evidence type="ECO:0008006" key="4">
    <source>
        <dbReference type="Google" id="ProtNLM"/>
    </source>
</evidence>
<keyword evidence="1" id="KW-1133">Transmembrane helix</keyword>
<feature type="transmembrane region" description="Helical" evidence="1">
    <location>
        <begin position="135"/>
        <end position="157"/>
    </location>
</feature>
<dbReference type="RefSeq" id="WP_103239191.1">
    <property type="nucleotide sequence ID" value="NZ_JANJZD010000007.1"/>
</dbReference>
<protein>
    <recommendedName>
        <fullName evidence="4">ABC-2 family transporter protein</fullName>
    </recommendedName>
</protein>
<feature type="transmembrane region" description="Helical" evidence="1">
    <location>
        <begin position="224"/>
        <end position="244"/>
    </location>
</feature>
<keyword evidence="1" id="KW-0472">Membrane</keyword>
<organism evidence="2 3">
    <name type="scientific">Acetatifactor muris</name>
    <dbReference type="NCBI Taxonomy" id="879566"/>
    <lineage>
        <taxon>Bacteria</taxon>
        <taxon>Bacillati</taxon>
        <taxon>Bacillota</taxon>
        <taxon>Clostridia</taxon>
        <taxon>Lachnospirales</taxon>
        <taxon>Lachnospiraceae</taxon>
        <taxon>Acetatifactor</taxon>
    </lineage>
</organism>
<evidence type="ECO:0000313" key="2">
    <source>
        <dbReference type="EMBL" id="SOY29065.1"/>
    </source>
</evidence>
<gene>
    <name evidence="2" type="ORF">AMURIS_01780</name>
</gene>
<feature type="transmembrane region" description="Helical" evidence="1">
    <location>
        <begin position="200"/>
        <end position="218"/>
    </location>
</feature>
<reference evidence="2 3" key="1">
    <citation type="submission" date="2018-01" db="EMBL/GenBank/DDBJ databases">
        <authorList>
            <person name="Gaut B.S."/>
            <person name="Morton B.R."/>
            <person name="Clegg M.T."/>
            <person name="Duvall M.R."/>
        </authorList>
    </citation>
    <scope>NUCLEOTIDE SEQUENCE [LARGE SCALE GENOMIC DNA]</scope>
    <source>
        <strain evidence="2">GP69</strain>
    </source>
</reference>
<dbReference type="OrthoDB" id="2223278at2"/>
<feature type="transmembrane region" description="Helical" evidence="1">
    <location>
        <begin position="163"/>
        <end position="188"/>
    </location>
</feature>
<dbReference type="EMBL" id="OFSM01000008">
    <property type="protein sequence ID" value="SOY29065.1"/>
    <property type="molecule type" value="Genomic_DNA"/>
</dbReference>
<feature type="transmembrane region" description="Helical" evidence="1">
    <location>
        <begin position="93"/>
        <end position="114"/>
    </location>
</feature>
<evidence type="ECO:0000313" key="3">
    <source>
        <dbReference type="Proteomes" id="UP000236311"/>
    </source>
</evidence>
<dbReference type="AlphaFoldDB" id="A0A2K4ZF23"/>
<sequence>MKKEREELKRMEKVCGQLRRMQPDAEAKKQAMEEIEGWIRRKRICHTPSWGELALIELQYISSGFWVMQASVVMILLIWLGRTAALHGALKDYLQWISVMAAWMGVIACGDLGRHFSRGMAELEQSCYLNLPQMWTIRMILSGTADILVLLLCGLRISENTSVPFVQVCLYILVPFVLSNGCCLLYVTVFRSARGRYGQLVLFLLTGSVVCVLVMTPSRLYTEAYLWLWVTFLAAGTAFFLWQLRRIYGKIRRGETLCWN</sequence>